<keyword evidence="5" id="KW-0472">Membrane</keyword>
<dbReference type="PANTHER" id="PTHR35008:SF8">
    <property type="entry name" value="ALCOHOL DEHYDROGENASE CYTOCHROME C SUBUNIT"/>
    <property type="match status" value="1"/>
</dbReference>
<evidence type="ECO:0000256" key="1">
    <source>
        <dbReference type="ARBA" id="ARBA00022617"/>
    </source>
</evidence>
<organism evidence="7 8">
    <name type="scientific">Candidatus Kapaibacterium thiocyanatum</name>
    <dbReference type="NCBI Taxonomy" id="1895771"/>
    <lineage>
        <taxon>Bacteria</taxon>
        <taxon>Pseudomonadati</taxon>
        <taxon>Candidatus Kapaibacteriota</taxon>
        <taxon>Candidatus Kapaibacteriia</taxon>
        <taxon>Candidatus Kapaibacteriales</taxon>
        <taxon>Candidatus Kapaibacteriaceae</taxon>
        <taxon>Candidatus Kapaibacterium</taxon>
    </lineage>
</organism>
<dbReference type="Proteomes" id="UP000184233">
    <property type="component" value="Unassembled WGS sequence"/>
</dbReference>
<protein>
    <submittedName>
        <fullName evidence="7">Cytochrome-c oxidase</fullName>
    </submittedName>
</protein>
<feature type="transmembrane region" description="Helical" evidence="5">
    <location>
        <begin position="12"/>
        <end position="32"/>
    </location>
</feature>
<sequence>METFEHNHRLLFGSVAVMFIVLTIGVAILPALENERTSSMLPAARPMTERERAGERVYISEGCVACHTQQVRSVEMDKVWGERPGIPSDYAQAVRQDAWTNAATLMGTQRTGPDLTSIGKRQPSIEWHLLHLYAPRATVPSSIMPGYPWLFERKAKAGASDVVVAIPGHRPADGVVVARKEALDLVAYLQSRRQDDLPTGMASPVYRMSDGRTASPAKQEVREDGAALYTTYCGSCHQPDGKGLEGAFPPLAGSPVVTGNDVDLFVSIIMDGYDRRPEYAVMPAVGEMNALKIEQIVAIMNHERSSWGNRAAKVDVDQVRAALKKRSRPQP</sequence>
<evidence type="ECO:0000256" key="5">
    <source>
        <dbReference type="SAM" id="Phobius"/>
    </source>
</evidence>
<name>A0A1M3KV01_9BACT</name>
<feature type="domain" description="Cytochrome c" evidence="6">
    <location>
        <begin position="220"/>
        <end position="304"/>
    </location>
</feature>
<dbReference type="InterPro" id="IPR051459">
    <property type="entry name" value="Cytochrome_c-type_DH"/>
</dbReference>
<evidence type="ECO:0000313" key="7">
    <source>
        <dbReference type="EMBL" id="OJX56245.1"/>
    </source>
</evidence>
<dbReference type="Pfam" id="PF13442">
    <property type="entry name" value="Cytochrome_CBB3"/>
    <property type="match status" value="1"/>
</dbReference>
<keyword evidence="5" id="KW-1133">Transmembrane helix</keyword>
<dbReference type="PROSITE" id="PS51007">
    <property type="entry name" value="CYTC"/>
    <property type="match status" value="2"/>
</dbReference>
<keyword evidence="3 4" id="KW-0408">Iron</keyword>
<dbReference type="Pfam" id="PF02433">
    <property type="entry name" value="FixO"/>
    <property type="match status" value="1"/>
</dbReference>
<keyword evidence="5" id="KW-0812">Transmembrane</keyword>
<evidence type="ECO:0000313" key="8">
    <source>
        <dbReference type="Proteomes" id="UP000184233"/>
    </source>
</evidence>
<dbReference type="AlphaFoldDB" id="A0A1M3KV01"/>
<accession>A0A1M3KV01</accession>
<dbReference type="GO" id="GO:0046872">
    <property type="term" value="F:metal ion binding"/>
    <property type="evidence" value="ECO:0007669"/>
    <property type="project" value="UniProtKB-KW"/>
</dbReference>
<evidence type="ECO:0000256" key="3">
    <source>
        <dbReference type="ARBA" id="ARBA00023004"/>
    </source>
</evidence>
<evidence type="ECO:0000256" key="2">
    <source>
        <dbReference type="ARBA" id="ARBA00022723"/>
    </source>
</evidence>
<dbReference type="EMBL" id="MKVH01000025">
    <property type="protein sequence ID" value="OJX56245.1"/>
    <property type="molecule type" value="Genomic_DNA"/>
</dbReference>
<keyword evidence="1 4" id="KW-0349">Heme</keyword>
<gene>
    <name evidence="7" type="ORF">BGO89_12965</name>
</gene>
<keyword evidence="2 4" id="KW-0479">Metal-binding</keyword>
<reference evidence="7 8" key="1">
    <citation type="submission" date="2016-09" db="EMBL/GenBank/DDBJ databases">
        <title>Genome-resolved meta-omics ties microbial dynamics to process performance in biotechnology for thiocyanate degradation.</title>
        <authorList>
            <person name="Kantor R.S."/>
            <person name="Huddy R.J."/>
            <person name="Iyer R."/>
            <person name="Thomas B.C."/>
            <person name="Brown C.T."/>
            <person name="Anantharaman K."/>
            <person name="Tringe S."/>
            <person name="Hettich R.L."/>
            <person name="Harrison S.T."/>
            <person name="Banfield J.F."/>
        </authorList>
    </citation>
    <scope>NUCLEOTIDE SEQUENCE [LARGE SCALE GENOMIC DNA]</scope>
    <source>
        <strain evidence="7">59-99</strain>
    </source>
</reference>
<evidence type="ECO:0000259" key="6">
    <source>
        <dbReference type="PROSITE" id="PS51007"/>
    </source>
</evidence>
<dbReference type="GO" id="GO:0009055">
    <property type="term" value="F:electron transfer activity"/>
    <property type="evidence" value="ECO:0007669"/>
    <property type="project" value="InterPro"/>
</dbReference>
<dbReference type="InterPro" id="IPR036909">
    <property type="entry name" value="Cyt_c-like_dom_sf"/>
</dbReference>
<dbReference type="InterPro" id="IPR009056">
    <property type="entry name" value="Cyt_c-like_dom"/>
</dbReference>
<feature type="domain" description="Cytochrome c" evidence="6">
    <location>
        <begin position="49"/>
        <end position="193"/>
    </location>
</feature>
<dbReference type="PANTHER" id="PTHR35008">
    <property type="entry name" value="BLL4482 PROTEIN-RELATED"/>
    <property type="match status" value="1"/>
</dbReference>
<dbReference type="SUPFAM" id="SSF46626">
    <property type="entry name" value="Cytochrome c"/>
    <property type="match status" value="2"/>
</dbReference>
<dbReference type="Gene3D" id="1.10.760.10">
    <property type="entry name" value="Cytochrome c-like domain"/>
    <property type="match status" value="2"/>
</dbReference>
<evidence type="ECO:0000256" key="4">
    <source>
        <dbReference type="PROSITE-ProRule" id="PRU00433"/>
    </source>
</evidence>
<comment type="caution">
    <text evidence="7">The sequence shown here is derived from an EMBL/GenBank/DDBJ whole genome shotgun (WGS) entry which is preliminary data.</text>
</comment>
<dbReference type="GO" id="GO:0020037">
    <property type="term" value="F:heme binding"/>
    <property type="evidence" value="ECO:0007669"/>
    <property type="project" value="InterPro"/>
</dbReference>
<dbReference type="STRING" id="1895771.BGO89_12965"/>
<proteinExistence type="predicted"/>
<dbReference type="InterPro" id="IPR003468">
    <property type="entry name" value="Cyt_c_oxidase_monohaem-su/FixO"/>
</dbReference>